<dbReference type="AlphaFoldDB" id="A0A0G1UY82"/>
<keyword evidence="1" id="KW-0732">Signal</keyword>
<feature type="signal peptide" evidence="1">
    <location>
        <begin position="1"/>
        <end position="21"/>
    </location>
</feature>
<dbReference type="Proteomes" id="UP000034600">
    <property type="component" value="Unassembled WGS sequence"/>
</dbReference>
<protein>
    <recommendedName>
        <fullName evidence="4">PEGA domain-containing protein</fullName>
    </recommendedName>
</protein>
<reference evidence="2 3" key="1">
    <citation type="journal article" date="2015" name="Nature">
        <title>rRNA introns, odd ribosomes, and small enigmatic genomes across a large radiation of phyla.</title>
        <authorList>
            <person name="Brown C.T."/>
            <person name="Hug L.A."/>
            <person name="Thomas B.C."/>
            <person name="Sharon I."/>
            <person name="Castelle C.J."/>
            <person name="Singh A."/>
            <person name="Wilkins M.J."/>
            <person name="Williams K.H."/>
            <person name="Banfield J.F."/>
        </authorList>
    </citation>
    <scope>NUCLEOTIDE SEQUENCE [LARGE SCALE GENOMIC DNA]</scope>
</reference>
<name>A0A0G1UY82_9BACT</name>
<gene>
    <name evidence="2" type="ORF">UY32_C0008G0022</name>
</gene>
<dbReference type="PROSITE" id="PS51257">
    <property type="entry name" value="PROKAR_LIPOPROTEIN"/>
    <property type="match status" value="1"/>
</dbReference>
<sequence length="129" mass="14782">MKTLKLFVLLALAGGATGCWNDPCEVFGPNCGEVTVLVTKIIQDDELTVYVNGEAQEVKLSDEVPTRQYRVRIQTRNQYYSSPYYTEQGEVFVSVWSAKLELMSRVKSRWITTDRVAEFEFRAADFVIR</sequence>
<evidence type="ECO:0000313" key="2">
    <source>
        <dbReference type="EMBL" id="KKU99031.1"/>
    </source>
</evidence>
<evidence type="ECO:0008006" key="4">
    <source>
        <dbReference type="Google" id="ProtNLM"/>
    </source>
</evidence>
<dbReference type="EMBL" id="LCPO01000008">
    <property type="protein sequence ID" value="KKU99031.1"/>
    <property type="molecule type" value="Genomic_DNA"/>
</dbReference>
<organism evidence="2 3">
    <name type="scientific">Candidatus Jorgensenbacteria bacterium GW2011_GWC1_48_8</name>
    <dbReference type="NCBI Taxonomy" id="1618666"/>
    <lineage>
        <taxon>Bacteria</taxon>
        <taxon>Candidatus Joergenseniibacteriota</taxon>
    </lineage>
</organism>
<comment type="caution">
    <text evidence="2">The sequence shown here is derived from an EMBL/GenBank/DDBJ whole genome shotgun (WGS) entry which is preliminary data.</text>
</comment>
<evidence type="ECO:0000256" key="1">
    <source>
        <dbReference type="SAM" id="SignalP"/>
    </source>
</evidence>
<evidence type="ECO:0000313" key="3">
    <source>
        <dbReference type="Proteomes" id="UP000034600"/>
    </source>
</evidence>
<accession>A0A0G1UY82</accession>
<feature type="chain" id="PRO_5002540121" description="PEGA domain-containing protein" evidence="1">
    <location>
        <begin position="22"/>
        <end position="129"/>
    </location>
</feature>
<proteinExistence type="predicted"/>